<evidence type="ECO:0000313" key="5">
    <source>
        <dbReference type="EMBL" id="EST44816.1"/>
    </source>
</evidence>
<dbReference type="Pfam" id="PF00294">
    <property type="entry name" value="PfkB"/>
    <property type="match status" value="1"/>
</dbReference>
<name>V6LM84_9EUKA</name>
<dbReference type="AlphaFoldDB" id="V6LM84"/>
<evidence type="ECO:0000313" key="7">
    <source>
        <dbReference type="Proteomes" id="UP000018208"/>
    </source>
</evidence>
<reference evidence="6" key="2">
    <citation type="submission" date="2020-12" db="EMBL/GenBank/DDBJ databases">
        <title>New Spironucleus salmonicida genome in near-complete chromosomes.</title>
        <authorList>
            <person name="Xu F."/>
            <person name="Kurt Z."/>
            <person name="Jimenez-Gonzalez A."/>
            <person name="Astvaldsson A."/>
            <person name="Andersson J.O."/>
            <person name="Svard S.G."/>
        </authorList>
    </citation>
    <scope>NUCLEOTIDE SEQUENCE</scope>
    <source>
        <strain evidence="6">ATCC 50377</strain>
    </source>
</reference>
<dbReference type="PANTHER" id="PTHR43085">
    <property type="entry name" value="HEXOKINASE FAMILY MEMBER"/>
    <property type="match status" value="1"/>
</dbReference>
<dbReference type="Proteomes" id="UP000018208">
    <property type="component" value="Unassembled WGS sequence"/>
</dbReference>
<dbReference type="EMBL" id="KI546107">
    <property type="protein sequence ID" value="EST44816.1"/>
    <property type="molecule type" value="Genomic_DNA"/>
</dbReference>
<keyword evidence="2" id="KW-0808">Transferase</keyword>
<evidence type="ECO:0000259" key="4">
    <source>
        <dbReference type="Pfam" id="PF00294"/>
    </source>
</evidence>
<evidence type="ECO:0000256" key="2">
    <source>
        <dbReference type="ARBA" id="ARBA00022679"/>
    </source>
</evidence>
<protein>
    <submittedName>
        <fullName evidence="5">Fructokinase</fullName>
    </submittedName>
</protein>
<dbReference type="InterPro" id="IPR029056">
    <property type="entry name" value="Ribokinase-like"/>
</dbReference>
<keyword evidence="7" id="KW-1185">Reference proteome</keyword>
<dbReference type="SUPFAM" id="SSF53613">
    <property type="entry name" value="Ribokinase-like"/>
    <property type="match status" value="1"/>
</dbReference>
<proteinExistence type="inferred from homology"/>
<dbReference type="GO" id="GO:0016301">
    <property type="term" value="F:kinase activity"/>
    <property type="evidence" value="ECO:0007669"/>
    <property type="project" value="UniProtKB-KW"/>
</dbReference>
<accession>V6LM84</accession>
<sequence length="287" mass="31797">MPSYHVGLPILDVIFENNVPKDALTGGAVLNSCVSLARVGADSHFVSAFCADPVAKIFKEFFEKNKISTQFMSESQHKSMVALAFKAASTVYEFRGDIPYQDMVQKFPELTEKDIVQFGDYFVFDQDYQIDQIKAKSGKATKYLDPNIRNSVNHQQMKKVIDSADILRMSDEDAESMYPGLSIIQILEKNPHLCGIFNTTEKTATYIGKGVSTSVQCPKITPVSTIGAGDNFNAGVIYGMLKFGLTKANLNQANKSTIEQVLNFGVKFAQNVCMSSVNYVDEDFKPE</sequence>
<dbReference type="Gene3D" id="3.40.1190.20">
    <property type="match status" value="1"/>
</dbReference>
<dbReference type="PROSITE" id="PS00584">
    <property type="entry name" value="PFKB_KINASES_2"/>
    <property type="match status" value="1"/>
</dbReference>
<dbReference type="InterPro" id="IPR002173">
    <property type="entry name" value="Carboh/pur_kinase_PfkB_CS"/>
</dbReference>
<keyword evidence="3 5" id="KW-0418">Kinase</keyword>
<dbReference type="PANTHER" id="PTHR43085:SF57">
    <property type="entry name" value="CARBOHYDRATE KINASE PFKB DOMAIN-CONTAINING PROTEIN"/>
    <property type="match status" value="1"/>
</dbReference>
<dbReference type="InterPro" id="IPR011611">
    <property type="entry name" value="PfkB_dom"/>
</dbReference>
<feature type="domain" description="Carbohydrate kinase PfkB" evidence="4">
    <location>
        <begin position="25"/>
        <end position="273"/>
    </location>
</feature>
<dbReference type="OrthoDB" id="204058at2759"/>
<reference evidence="5 6" key="1">
    <citation type="journal article" date="2014" name="PLoS Genet.">
        <title>The Genome of Spironucleus salmonicida Highlights a Fish Pathogen Adapted to Fluctuating Environments.</title>
        <authorList>
            <person name="Xu F."/>
            <person name="Jerlstrom-Hultqvist J."/>
            <person name="Einarsson E."/>
            <person name="Astvaldsson A."/>
            <person name="Svard S.G."/>
            <person name="Andersson J.O."/>
        </authorList>
    </citation>
    <scope>NUCLEOTIDE SEQUENCE</scope>
    <source>
        <strain evidence="6">ATCC 50377</strain>
    </source>
</reference>
<organism evidence="5">
    <name type="scientific">Spironucleus salmonicida</name>
    <dbReference type="NCBI Taxonomy" id="348837"/>
    <lineage>
        <taxon>Eukaryota</taxon>
        <taxon>Metamonada</taxon>
        <taxon>Diplomonadida</taxon>
        <taxon>Hexamitidae</taxon>
        <taxon>Hexamitinae</taxon>
        <taxon>Spironucleus</taxon>
    </lineage>
</organism>
<gene>
    <name evidence="5" type="ORF">SS50377_15261</name>
    <name evidence="6" type="ORF">SS50377_24275</name>
</gene>
<evidence type="ECO:0000256" key="3">
    <source>
        <dbReference type="ARBA" id="ARBA00022777"/>
    </source>
</evidence>
<dbReference type="InterPro" id="IPR050306">
    <property type="entry name" value="PfkB_Carbo_kinase"/>
</dbReference>
<evidence type="ECO:0000313" key="6">
    <source>
        <dbReference type="EMBL" id="KAH0574320.1"/>
    </source>
</evidence>
<evidence type="ECO:0000256" key="1">
    <source>
        <dbReference type="ARBA" id="ARBA00010688"/>
    </source>
</evidence>
<dbReference type="EMBL" id="AUWU02000004">
    <property type="protein sequence ID" value="KAH0574320.1"/>
    <property type="molecule type" value="Genomic_DNA"/>
</dbReference>
<dbReference type="VEuPathDB" id="GiardiaDB:SS50377_24275"/>
<comment type="similarity">
    <text evidence="1">Belongs to the carbohydrate kinase PfkB family.</text>
</comment>